<organism evidence="3 4">
    <name type="scientific">Thyridium curvatum</name>
    <dbReference type="NCBI Taxonomy" id="1093900"/>
    <lineage>
        <taxon>Eukaryota</taxon>
        <taxon>Fungi</taxon>
        <taxon>Dikarya</taxon>
        <taxon>Ascomycota</taxon>
        <taxon>Pezizomycotina</taxon>
        <taxon>Sordariomycetes</taxon>
        <taxon>Sordariomycetidae</taxon>
        <taxon>Thyridiales</taxon>
        <taxon>Thyridiaceae</taxon>
        <taxon>Thyridium</taxon>
    </lineage>
</organism>
<accession>A0A507APJ2</accession>
<dbReference type="InterPro" id="IPR014748">
    <property type="entry name" value="Enoyl-CoA_hydra_C"/>
</dbReference>
<dbReference type="Gene3D" id="1.10.12.10">
    <property type="entry name" value="Lyase 2-enoyl-coa Hydratase, Chain A, domain 2"/>
    <property type="match status" value="1"/>
</dbReference>
<dbReference type="SUPFAM" id="SSF52096">
    <property type="entry name" value="ClpP/crotonase"/>
    <property type="match status" value="1"/>
</dbReference>
<name>A0A507APJ2_9PEZI</name>
<evidence type="ECO:0000256" key="2">
    <source>
        <dbReference type="ARBA" id="ARBA00023239"/>
    </source>
</evidence>
<dbReference type="GO" id="GO:0005739">
    <property type="term" value="C:mitochondrion"/>
    <property type="evidence" value="ECO:0007669"/>
    <property type="project" value="TreeGrafter"/>
</dbReference>
<sequence>MDSLRDIKLSVDDDKGTALIQFNRPAKRNAFAQSTIGELVAVLAHLDSLQTVRAVIITGGPDGPFCAGMDLNELVQISTAKAHQIDFLKDLTDALARFSKPIIAAVVGFALGGGFEIALACDIIYAAEDAVFGLPEVKIGTIPGAGGTQRLARALGKHKAMEFVLTGDSASGAEFERLGVVSKAFPRSEVLHAATKLAERIASLSGPVIKTAKQAVLTVENSNLDAGMVHEKSLYYSTFSLNDFQEGINSFLQKRQPHFQHS</sequence>
<dbReference type="GeneID" id="41968389"/>
<gene>
    <name evidence="3" type="ORF">E0L32_000942</name>
</gene>
<dbReference type="Gene3D" id="3.90.226.10">
    <property type="entry name" value="2-enoyl-CoA Hydratase, Chain A, domain 1"/>
    <property type="match status" value="1"/>
</dbReference>
<evidence type="ECO:0000256" key="1">
    <source>
        <dbReference type="ARBA" id="ARBA00005254"/>
    </source>
</evidence>
<dbReference type="Proteomes" id="UP000319257">
    <property type="component" value="Unassembled WGS sequence"/>
</dbReference>
<evidence type="ECO:0000313" key="3">
    <source>
        <dbReference type="EMBL" id="TPX12765.1"/>
    </source>
</evidence>
<dbReference type="InterPro" id="IPR029045">
    <property type="entry name" value="ClpP/crotonase-like_dom_sf"/>
</dbReference>
<dbReference type="PANTHER" id="PTHR11941">
    <property type="entry name" value="ENOYL-COA HYDRATASE-RELATED"/>
    <property type="match status" value="1"/>
</dbReference>
<dbReference type="STRING" id="1093900.A0A507APJ2"/>
<comment type="caution">
    <text evidence="3">The sequence shown here is derived from an EMBL/GenBank/DDBJ whole genome shotgun (WGS) entry which is preliminary data.</text>
</comment>
<dbReference type="AlphaFoldDB" id="A0A507APJ2"/>
<dbReference type="PANTHER" id="PTHR11941:SF54">
    <property type="entry name" value="ENOYL-COA HYDRATASE, MITOCHONDRIAL"/>
    <property type="match status" value="1"/>
</dbReference>
<dbReference type="InParanoid" id="A0A507APJ2"/>
<dbReference type="GO" id="GO:0006635">
    <property type="term" value="P:fatty acid beta-oxidation"/>
    <property type="evidence" value="ECO:0007669"/>
    <property type="project" value="TreeGrafter"/>
</dbReference>
<protein>
    <recommendedName>
        <fullName evidence="5">Enoyl-CoA hydratase</fullName>
    </recommendedName>
</protein>
<dbReference type="FunCoup" id="A0A507APJ2">
    <property type="interactions" value="220"/>
</dbReference>
<keyword evidence="4" id="KW-1185">Reference proteome</keyword>
<dbReference type="Pfam" id="PF00378">
    <property type="entry name" value="ECH_1"/>
    <property type="match status" value="1"/>
</dbReference>
<dbReference type="InterPro" id="IPR001753">
    <property type="entry name" value="Enoyl-CoA_hydra/iso"/>
</dbReference>
<dbReference type="RefSeq" id="XP_030994476.1">
    <property type="nucleotide sequence ID" value="XM_031144399.1"/>
</dbReference>
<dbReference type="OrthoDB" id="2018133at2759"/>
<dbReference type="FunFam" id="3.90.226.10:FF:000009">
    <property type="entry name" value="Carnitinyl-CoA dehydratase"/>
    <property type="match status" value="1"/>
</dbReference>
<keyword evidence="2" id="KW-0456">Lyase</keyword>
<dbReference type="EMBL" id="SKBQ01000003">
    <property type="protein sequence ID" value="TPX12765.1"/>
    <property type="molecule type" value="Genomic_DNA"/>
</dbReference>
<comment type="similarity">
    <text evidence="1">Belongs to the enoyl-CoA hydratase/isomerase family.</text>
</comment>
<reference evidence="3 4" key="1">
    <citation type="submission" date="2019-06" db="EMBL/GenBank/DDBJ databases">
        <title>Draft genome sequence of the filamentous fungus Phialemoniopsis curvata isolated from diesel fuel.</title>
        <authorList>
            <person name="Varaljay V.A."/>
            <person name="Lyon W.J."/>
            <person name="Crouch A.L."/>
            <person name="Drake C.E."/>
            <person name="Hollomon J.M."/>
            <person name="Nadeau L.J."/>
            <person name="Nunn H.S."/>
            <person name="Stevenson B.S."/>
            <person name="Bojanowski C.L."/>
            <person name="Crookes-Goodson W.J."/>
        </authorList>
    </citation>
    <scope>NUCLEOTIDE SEQUENCE [LARGE SCALE GENOMIC DNA]</scope>
    <source>
        <strain evidence="3 4">D216</strain>
    </source>
</reference>
<evidence type="ECO:0000313" key="4">
    <source>
        <dbReference type="Proteomes" id="UP000319257"/>
    </source>
</evidence>
<proteinExistence type="inferred from homology"/>
<evidence type="ECO:0008006" key="5">
    <source>
        <dbReference type="Google" id="ProtNLM"/>
    </source>
</evidence>
<dbReference type="GO" id="GO:0016829">
    <property type="term" value="F:lyase activity"/>
    <property type="evidence" value="ECO:0007669"/>
    <property type="project" value="UniProtKB-KW"/>
</dbReference>
<dbReference type="CDD" id="cd06558">
    <property type="entry name" value="crotonase-like"/>
    <property type="match status" value="1"/>
</dbReference>